<feature type="transmembrane region" description="Helical" evidence="6">
    <location>
        <begin position="153"/>
        <end position="174"/>
    </location>
</feature>
<evidence type="ECO:0000256" key="1">
    <source>
        <dbReference type="ARBA" id="ARBA00004651"/>
    </source>
</evidence>
<dbReference type="SUPFAM" id="SSF103473">
    <property type="entry name" value="MFS general substrate transporter"/>
    <property type="match status" value="1"/>
</dbReference>
<dbReference type="InterPro" id="IPR020846">
    <property type="entry name" value="MFS_dom"/>
</dbReference>
<comment type="subcellular location">
    <subcellularLocation>
        <location evidence="1">Cell membrane</location>
        <topology evidence="1">Multi-pass membrane protein</topology>
    </subcellularLocation>
</comment>
<feature type="transmembrane region" description="Helical" evidence="6">
    <location>
        <begin position="404"/>
        <end position="424"/>
    </location>
</feature>
<dbReference type="Gene3D" id="1.20.1250.20">
    <property type="entry name" value="MFS general substrate transporter like domains"/>
    <property type="match status" value="2"/>
</dbReference>
<evidence type="ECO:0000256" key="3">
    <source>
        <dbReference type="ARBA" id="ARBA00022989"/>
    </source>
</evidence>
<dbReference type="InterPro" id="IPR036259">
    <property type="entry name" value="MFS_trans_sf"/>
</dbReference>
<gene>
    <name evidence="8" type="ORF">F4X14_12760</name>
</gene>
<feature type="transmembrane region" description="Helical" evidence="6">
    <location>
        <begin position="23"/>
        <end position="43"/>
    </location>
</feature>
<feature type="transmembrane region" description="Helical" evidence="6">
    <location>
        <begin position="340"/>
        <end position="366"/>
    </location>
</feature>
<dbReference type="InterPro" id="IPR050327">
    <property type="entry name" value="Proton-linked_MCT"/>
</dbReference>
<dbReference type="PANTHER" id="PTHR11360">
    <property type="entry name" value="MONOCARBOXYLATE TRANSPORTER"/>
    <property type="match status" value="1"/>
</dbReference>
<feature type="transmembrane region" description="Helical" evidence="6">
    <location>
        <begin position="249"/>
        <end position="271"/>
    </location>
</feature>
<organism evidence="8">
    <name type="scientific">Caldilineaceae bacterium SB0661_bin_32</name>
    <dbReference type="NCBI Taxonomy" id="2605255"/>
    <lineage>
        <taxon>Bacteria</taxon>
        <taxon>Bacillati</taxon>
        <taxon>Chloroflexota</taxon>
        <taxon>Caldilineae</taxon>
        <taxon>Caldilineales</taxon>
        <taxon>Caldilineaceae</taxon>
    </lineage>
</organism>
<feature type="transmembrane region" description="Helical" evidence="6">
    <location>
        <begin position="283"/>
        <end position="302"/>
    </location>
</feature>
<proteinExistence type="predicted"/>
<dbReference type="EMBL" id="VXMH01000067">
    <property type="protein sequence ID" value="MYC95827.1"/>
    <property type="molecule type" value="Genomic_DNA"/>
</dbReference>
<dbReference type="GO" id="GO:0005886">
    <property type="term" value="C:plasma membrane"/>
    <property type="evidence" value="ECO:0007669"/>
    <property type="project" value="UniProtKB-SubCell"/>
</dbReference>
<feature type="transmembrane region" description="Helical" evidence="6">
    <location>
        <begin position="95"/>
        <end position="112"/>
    </location>
</feature>
<evidence type="ECO:0000256" key="5">
    <source>
        <dbReference type="SAM" id="MobiDB-lite"/>
    </source>
</evidence>
<accession>A0A6B1D9Q0</accession>
<evidence type="ECO:0000256" key="6">
    <source>
        <dbReference type="SAM" id="Phobius"/>
    </source>
</evidence>
<evidence type="ECO:0000256" key="2">
    <source>
        <dbReference type="ARBA" id="ARBA00022692"/>
    </source>
</evidence>
<reference evidence="8" key="1">
    <citation type="submission" date="2019-09" db="EMBL/GenBank/DDBJ databases">
        <title>Characterisation of the sponge microbiome using genome-centric metagenomics.</title>
        <authorList>
            <person name="Engelberts J.P."/>
            <person name="Robbins S.J."/>
            <person name="De Goeij J.M."/>
            <person name="Aranda M."/>
            <person name="Bell S.C."/>
            <person name="Webster N.S."/>
        </authorList>
    </citation>
    <scope>NUCLEOTIDE SEQUENCE</scope>
    <source>
        <strain evidence="8">SB0661_bin_32</strain>
    </source>
</reference>
<feature type="transmembrane region" description="Helical" evidence="6">
    <location>
        <begin position="314"/>
        <end position="334"/>
    </location>
</feature>
<feature type="region of interest" description="Disordered" evidence="5">
    <location>
        <begin position="213"/>
        <end position="238"/>
    </location>
</feature>
<feature type="transmembrane region" description="Helical" evidence="6">
    <location>
        <begin position="378"/>
        <end position="398"/>
    </location>
</feature>
<dbReference type="GO" id="GO:0022857">
    <property type="term" value="F:transmembrane transporter activity"/>
    <property type="evidence" value="ECO:0007669"/>
    <property type="project" value="InterPro"/>
</dbReference>
<dbReference type="Pfam" id="PF07690">
    <property type="entry name" value="MFS_1"/>
    <property type="match status" value="1"/>
</dbReference>
<sequence>MSNEQRVFSQFHAGPDNRLTPRFFYGWWIVAAAVLLQFVFLSVSQSTVSVFLRPVVEELGWQVWQFTLGSSLGVLAGALSGVVVGRIVDQRGPRLPVLAGALVSAVCLWSLARQSNLWLFWMLHLCAGFIGWTLFGPLVVNTTINKWFVRRRGWALAVGSSGISFGGLIAPFAMTLVVDSLGWRNGYFVQALFVLAVVAPIALIMRRTPEDVGLRPDGDPAPGGKSGGFPHEKEPPSYTSRQALRTPGFWLLLLGYSMNQAALAAVLAHAVPFATDASFTRRMAALALAVNGLGNLLSKAVWGFCLQRYPPRSLAVAAFSLGGTGVGLMLLSAATAEPAFLFAGFFLYGFGFGGTIPISESLWVTYFGRAHIGAVRGVAQPLSVIGPTVLPVLVGVAYDLQGSYQMGFLGIICIYLLAGLLVAISRPPRVYPRQL</sequence>
<keyword evidence="2 6" id="KW-0812">Transmembrane</keyword>
<name>A0A6B1D9Q0_9CHLR</name>
<keyword evidence="3 6" id="KW-1133">Transmembrane helix</keyword>
<feature type="domain" description="Major facilitator superfamily (MFS) profile" evidence="7">
    <location>
        <begin position="30"/>
        <end position="430"/>
    </location>
</feature>
<evidence type="ECO:0000313" key="8">
    <source>
        <dbReference type="EMBL" id="MYC95827.1"/>
    </source>
</evidence>
<feature type="transmembrane region" description="Helical" evidence="6">
    <location>
        <begin position="118"/>
        <end position="141"/>
    </location>
</feature>
<keyword evidence="4 6" id="KW-0472">Membrane</keyword>
<dbReference type="PANTHER" id="PTHR11360:SF284">
    <property type="entry name" value="EG:103B4.3 PROTEIN-RELATED"/>
    <property type="match status" value="1"/>
</dbReference>
<comment type="caution">
    <text evidence="8">The sequence shown here is derived from an EMBL/GenBank/DDBJ whole genome shotgun (WGS) entry which is preliminary data.</text>
</comment>
<dbReference type="AlphaFoldDB" id="A0A6B1D9Q0"/>
<feature type="transmembrane region" description="Helical" evidence="6">
    <location>
        <begin position="186"/>
        <end position="205"/>
    </location>
</feature>
<evidence type="ECO:0000259" key="7">
    <source>
        <dbReference type="PROSITE" id="PS50850"/>
    </source>
</evidence>
<dbReference type="PROSITE" id="PS50850">
    <property type="entry name" value="MFS"/>
    <property type="match status" value="1"/>
</dbReference>
<dbReference type="InterPro" id="IPR011701">
    <property type="entry name" value="MFS"/>
</dbReference>
<evidence type="ECO:0000256" key="4">
    <source>
        <dbReference type="ARBA" id="ARBA00023136"/>
    </source>
</evidence>
<protein>
    <submittedName>
        <fullName evidence="8">MFS transporter</fullName>
    </submittedName>
</protein>
<feature type="transmembrane region" description="Helical" evidence="6">
    <location>
        <begin position="63"/>
        <end position="88"/>
    </location>
</feature>